<organism evidence="3 4">
    <name type="scientific">Bemisia tabaci</name>
    <name type="common">Sweetpotato whitefly</name>
    <name type="synonym">Aleurodes tabaci</name>
    <dbReference type="NCBI Taxonomy" id="7038"/>
    <lineage>
        <taxon>Eukaryota</taxon>
        <taxon>Metazoa</taxon>
        <taxon>Ecdysozoa</taxon>
        <taxon>Arthropoda</taxon>
        <taxon>Hexapoda</taxon>
        <taxon>Insecta</taxon>
        <taxon>Pterygota</taxon>
        <taxon>Neoptera</taxon>
        <taxon>Paraneoptera</taxon>
        <taxon>Hemiptera</taxon>
        <taxon>Sternorrhyncha</taxon>
        <taxon>Aleyrodoidea</taxon>
        <taxon>Aleyrodidae</taxon>
        <taxon>Aleyrodinae</taxon>
        <taxon>Bemisia</taxon>
    </lineage>
</organism>
<evidence type="ECO:0000256" key="1">
    <source>
        <dbReference type="SAM" id="Coils"/>
    </source>
</evidence>
<feature type="region of interest" description="Disordered" evidence="2">
    <location>
        <begin position="150"/>
        <end position="194"/>
    </location>
</feature>
<reference evidence="3" key="1">
    <citation type="submission" date="2021-12" db="EMBL/GenBank/DDBJ databases">
        <authorList>
            <person name="King R."/>
        </authorList>
    </citation>
    <scope>NUCLEOTIDE SEQUENCE</scope>
</reference>
<dbReference type="PANTHER" id="PTHR47357">
    <property type="entry name" value="COP1-INTERACTIVE PROTEIN 1"/>
    <property type="match status" value="1"/>
</dbReference>
<feature type="compositionally biased region" description="Basic and acidic residues" evidence="2">
    <location>
        <begin position="172"/>
        <end position="184"/>
    </location>
</feature>
<dbReference type="GO" id="GO:0005856">
    <property type="term" value="C:cytoskeleton"/>
    <property type="evidence" value="ECO:0007669"/>
    <property type="project" value="TreeGrafter"/>
</dbReference>
<dbReference type="PANTHER" id="PTHR47357:SF1">
    <property type="entry name" value="SPINDLE POLE BODY COMPONENT 110"/>
    <property type="match status" value="1"/>
</dbReference>
<keyword evidence="4" id="KW-1185">Reference proteome</keyword>
<name>A0A9P0F6Z5_BEMTA</name>
<feature type="compositionally biased region" description="Acidic residues" evidence="2">
    <location>
        <begin position="264"/>
        <end position="277"/>
    </location>
</feature>
<dbReference type="Proteomes" id="UP001152759">
    <property type="component" value="Chromosome 8"/>
</dbReference>
<evidence type="ECO:0000256" key="2">
    <source>
        <dbReference type="SAM" id="MobiDB-lite"/>
    </source>
</evidence>
<gene>
    <name evidence="3" type="ORF">BEMITA_LOCUS12912</name>
</gene>
<evidence type="ECO:0000313" key="4">
    <source>
        <dbReference type="Proteomes" id="UP001152759"/>
    </source>
</evidence>
<sequence length="824" mass="91120">MDGGYFDDEGNRFNQNLWLVVFVAPQEGAVEIEDVIDGRRVECIDIFVKQPCGGDMDDGFDDLTAARRSINAIAFEAHRLETGTAASVVVVLVQLPRQKLTNSFAARSHIIRAREIIKKKFNELRRGEAETAEVLEKTLRPITQPLKEIARSSFSSGREATDAIVVSPPSTPDRKSVRVKREPSPDSDDTNVDDYVKKEFGPAVGPYFHEMIVRGSDFDHTYGHYRGTEGGRMYRMRAVPGTLTSGTPTVPTKVERPRLRINVSDDDDDDIVDDGDSNNDNLPVNGTPVPIDKVSGQDIRTVIVGAADRKEDAQNDTNERLARLESMLTSRIDSLEHNVKHLDTLKAPLNDLVRKIASLEEEDKTLKGSIGMMKTTSTALTGRLSRMESLASRIEALEKKGMLPINTDELTNTMQDLDRKFAFLEEKNTELHKITENFTKTVDLLSPSSPQSIEAAKQLTELTDRIKTLEIQTKAIGDQTKGGPSNTDLDKRITDISSENADIKRKQDDLEGKINASEKEILNQLMVNAKRMENIDALQSGLQEATEQLVMIQDENTDLKNKYWTIGKVLEINDAGSSDILSRLISLTDKVSVVEARSLKCDDLATTVKTLDEKLAACEGGIAELKNSVVDLRGKLQNSENEAKVRGEAYSKNIKEVEVSQSVADGKIAALRDEFLNLKKSPVDTENGNGLEVISGRMNALENRLSSLDSLAGPTKEVLEKMTNIQADNAVLKKSLDDIKRTVALSGEVKVSEKVATSRSDQDRIDALENSVADVKKLAGSIADAADRKMNIVTGENSALKERLKQLEEKVTPTRARHWLMNTH</sequence>
<dbReference type="GO" id="GO:0005200">
    <property type="term" value="F:structural constituent of cytoskeleton"/>
    <property type="evidence" value="ECO:0007669"/>
    <property type="project" value="TreeGrafter"/>
</dbReference>
<protein>
    <submittedName>
        <fullName evidence="3">Uncharacterized protein</fullName>
    </submittedName>
</protein>
<feature type="region of interest" description="Disordered" evidence="2">
    <location>
        <begin position="264"/>
        <end position="287"/>
    </location>
</feature>
<dbReference type="AlphaFoldDB" id="A0A9P0F6Z5"/>
<dbReference type="Gene3D" id="1.10.287.1490">
    <property type="match status" value="1"/>
</dbReference>
<accession>A0A9P0F6Z5</accession>
<keyword evidence="1" id="KW-0175">Coiled coil</keyword>
<feature type="coiled-coil region" evidence="1">
    <location>
        <begin position="500"/>
        <end position="562"/>
    </location>
</feature>
<proteinExistence type="predicted"/>
<dbReference type="EMBL" id="OU963869">
    <property type="protein sequence ID" value="CAH0394638.1"/>
    <property type="molecule type" value="Genomic_DNA"/>
</dbReference>
<feature type="coiled-coil region" evidence="1">
    <location>
        <begin position="307"/>
        <end position="369"/>
    </location>
</feature>
<evidence type="ECO:0000313" key="3">
    <source>
        <dbReference type="EMBL" id="CAH0394638.1"/>
    </source>
</evidence>